<dbReference type="AlphaFoldDB" id="A0A1Q5UFF0"/>
<feature type="compositionally biased region" description="Polar residues" evidence="1">
    <location>
        <begin position="301"/>
        <end position="311"/>
    </location>
</feature>
<feature type="compositionally biased region" description="Low complexity" evidence="1">
    <location>
        <begin position="111"/>
        <end position="145"/>
    </location>
</feature>
<evidence type="ECO:0000256" key="1">
    <source>
        <dbReference type="SAM" id="MobiDB-lite"/>
    </source>
</evidence>
<feature type="region of interest" description="Disordered" evidence="1">
    <location>
        <begin position="595"/>
        <end position="707"/>
    </location>
</feature>
<sequence length="728" mass="80584">MEKHEEVGYVERKASKAQRILGTDLPLPNPQTKWEKQKSRRQSLRTPDSSSAQQNQQNQHSGFAAFPSSRNSIAPPPNLRVRASSPLLGHNYQSQEAAPPMPKHSKKVHQSGSSSTLFSYFSSKESIRSSKSSPTTPKQQQSLQPHIRHELGLDPQVTYKQSRSATKEQEKEKDSKRKLRPPRIDLSILFPKPRNTAPPLLSPQRMTNSPSPVSTVVSDYPSNRMDRGGIPPSAKKFGEPLPQRTSVIPNEGPKKNGDRSDLLSIPESKDGEWYDHPLERTVGTSEIDLALDRYAGRRSLFSRSSVYTASREQLKPEPNRPAETGIAARRGQAPAGIQHKDSYLIPTTQPTEATRHRALTTESSNSRGGKSAVSKKSSKSTLRNKDLQNSSVLCLSSSEDEEEEETPTTQQGKANKDSRRSSVATYVEYEPEIYTARAAQAATAKKVHRAPSTSSRGSHPNTRSQSNRRHTSIASTGKSSTTTRRTANSKRSSHIPIIAEPDILNQFPQQPLHTPQELKEMNRRSRVIAVTRQEQDLLEAMRQRKGKITPSIFQYSNGTSETDRNSMASGPSRDSFCGSDTSFLRLSAAFPPFHARTDQGATHMDKDGSPSQSSGSDTEQKTGNPIASPQFSTGYTESLPSPATSAASPLTPTLPIHRFSPLPSPKPPPRGPPPAIPEDQKRHSRRRTDSSEAIMLNDNGEPQRKHDLPLWSFNFDWDHDRANVAPVF</sequence>
<feature type="compositionally biased region" description="Polar residues" evidence="1">
    <location>
        <begin position="609"/>
        <end position="636"/>
    </location>
</feature>
<name>A0A1Q5UFF0_9EURO</name>
<gene>
    <name evidence="2" type="ORF">PENSUB_3227</name>
</gene>
<dbReference type="Proteomes" id="UP000186955">
    <property type="component" value="Unassembled WGS sequence"/>
</dbReference>
<accession>A0A1Q5UFF0</accession>
<comment type="caution">
    <text evidence="2">The sequence shown here is derived from an EMBL/GenBank/DDBJ whole genome shotgun (WGS) entry which is preliminary data.</text>
</comment>
<protein>
    <submittedName>
        <fullName evidence="2">Uncharacterized protein</fullName>
    </submittedName>
</protein>
<feature type="region of interest" description="Disordered" evidence="1">
    <location>
        <begin position="549"/>
        <end position="575"/>
    </location>
</feature>
<evidence type="ECO:0000313" key="2">
    <source>
        <dbReference type="EMBL" id="OKP11205.1"/>
    </source>
</evidence>
<feature type="compositionally biased region" description="Polar residues" evidence="1">
    <location>
        <begin position="451"/>
        <end position="465"/>
    </location>
</feature>
<feature type="compositionally biased region" description="Polar residues" evidence="1">
    <location>
        <begin position="551"/>
        <end position="569"/>
    </location>
</feature>
<proteinExistence type="predicted"/>
<feature type="compositionally biased region" description="Basic and acidic residues" evidence="1">
    <location>
        <begin position="165"/>
        <end position="175"/>
    </location>
</feature>
<organism evidence="2 3">
    <name type="scientific">Penicillium subrubescens</name>
    <dbReference type="NCBI Taxonomy" id="1316194"/>
    <lineage>
        <taxon>Eukaryota</taxon>
        <taxon>Fungi</taxon>
        <taxon>Dikarya</taxon>
        <taxon>Ascomycota</taxon>
        <taxon>Pezizomycotina</taxon>
        <taxon>Eurotiomycetes</taxon>
        <taxon>Eurotiomycetidae</taxon>
        <taxon>Eurotiales</taxon>
        <taxon>Aspergillaceae</taxon>
        <taxon>Penicillium</taxon>
    </lineage>
</organism>
<feature type="compositionally biased region" description="Pro residues" evidence="1">
    <location>
        <begin position="662"/>
        <end position="676"/>
    </location>
</feature>
<reference evidence="2 3" key="1">
    <citation type="submission" date="2016-10" db="EMBL/GenBank/DDBJ databases">
        <title>Genome sequence of the ascomycete fungus Penicillium subrubescens.</title>
        <authorList>
            <person name="De Vries R.P."/>
            <person name="Peng M."/>
            <person name="Dilokpimol A."/>
            <person name="Hilden K."/>
            <person name="Makela M.R."/>
            <person name="Grigoriev I."/>
            <person name="Riley R."/>
            <person name="Granchi Z."/>
        </authorList>
    </citation>
    <scope>NUCLEOTIDE SEQUENCE [LARGE SCALE GENOMIC DNA]</scope>
    <source>
        <strain evidence="2 3">CBS 132785</strain>
    </source>
</reference>
<feature type="region of interest" description="Disordered" evidence="1">
    <location>
        <begin position="301"/>
        <end position="422"/>
    </location>
</feature>
<feature type="compositionally biased region" description="Low complexity" evidence="1">
    <location>
        <begin position="638"/>
        <end position="655"/>
    </location>
</feature>
<feature type="compositionally biased region" description="Basic and acidic residues" evidence="1">
    <location>
        <begin position="252"/>
        <end position="277"/>
    </location>
</feature>
<feature type="region of interest" description="Disordered" evidence="1">
    <location>
        <begin position="440"/>
        <end position="494"/>
    </location>
</feature>
<feature type="region of interest" description="Disordered" evidence="1">
    <location>
        <begin position="20"/>
        <end position="277"/>
    </location>
</feature>
<dbReference type="STRING" id="1316194.A0A1Q5UFF0"/>
<dbReference type="EMBL" id="MNBE01000293">
    <property type="protein sequence ID" value="OKP11205.1"/>
    <property type="molecule type" value="Genomic_DNA"/>
</dbReference>
<evidence type="ECO:0000313" key="3">
    <source>
        <dbReference type="Proteomes" id="UP000186955"/>
    </source>
</evidence>
<feature type="compositionally biased region" description="Low complexity" evidence="1">
    <location>
        <begin position="209"/>
        <end position="222"/>
    </location>
</feature>
<keyword evidence="3" id="KW-1185">Reference proteome</keyword>